<evidence type="ECO:0000256" key="8">
    <source>
        <dbReference type="ARBA" id="ARBA00023136"/>
    </source>
</evidence>
<accession>A0A835Z296</accession>
<comment type="caution">
    <text evidence="9">The sequence shown here is derived from an EMBL/GenBank/DDBJ whole genome shotgun (WGS) entry which is preliminary data.</text>
</comment>
<evidence type="ECO:0000313" key="9">
    <source>
        <dbReference type="EMBL" id="KAG5185566.1"/>
    </source>
</evidence>
<keyword evidence="6" id="KW-0249">Electron transport</keyword>
<protein>
    <submittedName>
        <fullName evidence="9">NADH dehydrogenase</fullName>
    </submittedName>
</protein>
<evidence type="ECO:0000256" key="5">
    <source>
        <dbReference type="ARBA" id="ARBA00022792"/>
    </source>
</evidence>
<dbReference type="OrthoDB" id="286811at2759"/>
<comment type="similarity">
    <text evidence="2">Belongs to the complex I NDUFA5 subunit family.</text>
</comment>
<dbReference type="Pfam" id="PF04716">
    <property type="entry name" value="ETC_C1_NDUFA5"/>
    <property type="match status" value="1"/>
</dbReference>
<dbReference type="Proteomes" id="UP000664859">
    <property type="component" value="Unassembled WGS sequence"/>
</dbReference>
<keyword evidence="8" id="KW-0472">Membrane</keyword>
<keyword evidence="4" id="KW-0679">Respiratory chain</keyword>
<dbReference type="InterPro" id="IPR006806">
    <property type="entry name" value="NDUFA5"/>
</dbReference>
<evidence type="ECO:0000256" key="2">
    <source>
        <dbReference type="ARBA" id="ARBA00010261"/>
    </source>
</evidence>
<dbReference type="PANTHER" id="PTHR12653:SF0">
    <property type="entry name" value="NADH DEHYDROGENASE [UBIQUINONE] 1 ALPHA SUBCOMPLEX SUBUNIT 5"/>
    <property type="match status" value="1"/>
</dbReference>
<reference evidence="9" key="1">
    <citation type="submission" date="2021-02" db="EMBL/GenBank/DDBJ databases">
        <title>First Annotated Genome of the Yellow-green Alga Tribonema minus.</title>
        <authorList>
            <person name="Mahan K.M."/>
        </authorList>
    </citation>
    <scope>NUCLEOTIDE SEQUENCE</scope>
    <source>
        <strain evidence="9">UTEX B ZZ1240</strain>
    </source>
</reference>
<comment type="subcellular location">
    <subcellularLocation>
        <location evidence="1">Mitochondrion inner membrane</location>
        <topology evidence="1">Peripheral membrane protein</topology>
        <orientation evidence="1">Matrix side</orientation>
    </subcellularLocation>
</comment>
<proteinExistence type="inferred from homology"/>
<dbReference type="AlphaFoldDB" id="A0A835Z296"/>
<dbReference type="PANTHER" id="PTHR12653">
    <property type="entry name" value="NADH-UBIQUINONE OXIDOREDUCTASE 13 KD-B SUBUNIT"/>
    <property type="match status" value="1"/>
</dbReference>
<evidence type="ECO:0000256" key="7">
    <source>
        <dbReference type="ARBA" id="ARBA00023128"/>
    </source>
</evidence>
<dbReference type="EMBL" id="JAFCMP010000126">
    <property type="protein sequence ID" value="KAG5185566.1"/>
    <property type="molecule type" value="Genomic_DNA"/>
</dbReference>
<sequence length="141" mass="16269">MFRVSRAAASLCRATPVAREAWKKTSTGLVGLPVDPNARVNLAQKQNDILEKIKIIPEHTGYRKAVEAISKYRLKVLDSSLTDEQVEDEINCGQLEELIVQADDELGLIQFYYDERIWERREALDKIDQEMKGPRPNPWEW</sequence>
<dbReference type="GO" id="GO:0005743">
    <property type="term" value="C:mitochondrial inner membrane"/>
    <property type="evidence" value="ECO:0007669"/>
    <property type="project" value="UniProtKB-SubCell"/>
</dbReference>
<evidence type="ECO:0000256" key="6">
    <source>
        <dbReference type="ARBA" id="ARBA00022982"/>
    </source>
</evidence>
<dbReference type="GO" id="GO:0022904">
    <property type="term" value="P:respiratory electron transport chain"/>
    <property type="evidence" value="ECO:0007669"/>
    <property type="project" value="InterPro"/>
</dbReference>
<gene>
    <name evidence="9" type="ORF">JKP88DRAFT_180199</name>
</gene>
<name>A0A835Z296_9STRA</name>
<keyword evidence="7" id="KW-0496">Mitochondrion</keyword>
<keyword evidence="3" id="KW-0813">Transport</keyword>
<evidence type="ECO:0000313" key="10">
    <source>
        <dbReference type="Proteomes" id="UP000664859"/>
    </source>
</evidence>
<organism evidence="9 10">
    <name type="scientific">Tribonema minus</name>
    <dbReference type="NCBI Taxonomy" id="303371"/>
    <lineage>
        <taxon>Eukaryota</taxon>
        <taxon>Sar</taxon>
        <taxon>Stramenopiles</taxon>
        <taxon>Ochrophyta</taxon>
        <taxon>PX clade</taxon>
        <taxon>Xanthophyceae</taxon>
        <taxon>Tribonematales</taxon>
        <taxon>Tribonemataceae</taxon>
        <taxon>Tribonema</taxon>
    </lineage>
</organism>
<keyword evidence="5" id="KW-0999">Mitochondrion inner membrane</keyword>
<evidence type="ECO:0000256" key="3">
    <source>
        <dbReference type="ARBA" id="ARBA00022448"/>
    </source>
</evidence>
<evidence type="ECO:0000256" key="4">
    <source>
        <dbReference type="ARBA" id="ARBA00022660"/>
    </source>
</evidence>
<evidence type="ECO:0000256" key="1">
    <source>
        <dbReference type="ARBA" id="ARBA00004443"/>
    </source>
</evidence>
<keyword evidence="10" id="KW-1185">Reference proteome</keyword>